<dbReference type="GO" id="GO:0045022">
    <property type="term" value="P:early endosome to late endosome transport"/>
    <property type="evidence" value="ECO:0007669"/>
    <property type="project" value="TreeGrafter"/>
</dbReference>
<dbReference type="InterPro" id="IPR038499">
    <property type="entry name" value="BRO1_sf"/>
</dbReference>
<evidence type="ECO:0000256" key="5">
    <source>
        <dbReference type="SAM" id="MobiDB-lite"/>
    </source>
</evidence>
<feature type="compositionally biased region" description="Polar residues" evidence="5">
    <location>
        <begin position="987"/>
        <end position="1007"/>
    </location>
</feature>
<evidence type="ECO:0000256" key="3">
    <source>
        <dbReference type="ARBA" id="ARBA00022490"/>
    </source>
</evidence>
<protein>
    <submittedName>
        <fullName evidence="8">Protein tyrosine phosphatase, non-receptor type 23, b</fullName>
    </submittedName>
</protein>
<feature type="domain" description="BRO1" evidence="7">
    <location>
        <begin position="1"/>
        <end position="397"/>
    </location>
</feature>
<accession>A0A671MCY5</accession>
<dbReference type="Gene3D" id="1.20.120.560">
    <property type="entry name" value="alix/aip1 in complex with the ypdl late domain"/>
    <property type="match status" value="1"/>
</dbReference>
<reference evidence="8" key="1">
    <citation type="submission" date="2025-08" db="UniProtKB">
        <authorList>
            <consortium name="Ensembl"/>
        </authorList>
    </citation>
    <scope>IDENTIFICATION</scope>
</reference>
<dbReference type="Pfam" id="PF13949">
    <property type="entry name" value="ALIX_LYPXL_bnd"/>
    <property type="match status" value="1"/>
</dbReference>
<dbReference type="Gene3D" id="1.20.140.50">
    <property type="entry name" value="alix/aip1 like domains"/>
    <property type="match status" value="1"/>
</dbReference>
<dbReference type="PROSITE" id="PS51180">
    <property type="entry name" value="BRO1"/>
    <property type="match status" value="1"/>
</dbReference>
<feature type="signal peptide" evidence="6">
    <location>
        <begin position="1"/>
        <end position="31"/>
    </location>
</feature>
<organism evidence="8 9">
    <name type="scientific">Sinocyclocheilus anshuiensis</name>
    <dbReference type="NCBI Taxonomy" id="1608454"/>
    <lineage>
        <taxon>Eukaryota</taxon>
        <taxon>Metazoa</taxon>
        <taxon>Chordata</taxon>
        <taxon>Craniata</taxon>
        <taxon>Vertebrata</taxon>
        <taxon>Euteleostomi</taxon>
        <taxon>Actinopterygii</taxon>
        <taxon>Neopterygii</taxon>
        <taxon>Teleostei</taxon>
        <taxon>Ostariophysi</taxon>
        <taxon>Cypriniformes</taxon>
        <taxon>Cyprinidae</taxon>
        <taxon>Cyprininae</taxon>
        <taxon>Sinocyclocheilus</taxon>
    </lineage>
</organism>
<evidence type="ECO:0000313" key="9">
    <source>
        <dbReference type="Proteomes" id="UP000472260"/>
    </source>
</evidence>
<keyword evidence="6" id="KW-0732">Signal</keyword>
<keyword evidence="3" id="KW-0963">Cytoplasm</keyword>
<comment type="subcellular location">
    <subcellularLocation>
        <location evidence="2">Cytoplasm</location>
    </subcellularLocation>
    <subcellularLocation>
        <location evidence="1">Endosome</location>
    </subcellularLocation>
</comment>
<dbReference type="InterPro" id="IPR025304">
    <property type="entry name" value="ALIX_V_dom"/>
</dbReference>
<sequence length="1204" mass="132442">MHCITRMTQICIAIFCMELPFLINYIQINYGENPENYIEAMKKLEQLRQSVVNIPRDFEGCNTLRKYCGQLHFLQSRVPMATGQEAAVPVTWTDAFSGRNITHEDINYEQACVLYNLGALHSLLGAVDNRLSEEVKIRMKMSCTHFQCSAGAFTHLRDHFNHSYSSDMSSQALSINISLMLAQAQEGLLEKTLLDNRKSHLIAKICAQVCDYYKNCLRVLDNSECVPGRIQKEWRKLISMKISYFSAITHLHMGKQSEEQQKYGEAVSICLWVAYFHSSLDKLNEAIKQSKGQLESVQEALKFTMDVIGGKYNSAKKENDFIYHESVSGLDTLAAVKGASLVKPLPVSLTDQSVTGPDLFSKLVPMATHEASSLYSEEKAKLLRDIVAKIEDKNQILEKFMESLSNDSVYKIDMFKSLPDALLEKCAFLSVRPDTVKNLVQAMQALSNVYTDVGSSLDEARSALEEDEAGEKSLMEVVGKKGLPTRPAVFQDIQKELKKYEAAHQAASNTNTELHKAMNQHIPNIRLLQGSVEELRKSLPQPELSQDEMSSLQKMKTIVGKVDEMRKQRISLESQLRDLIHKDDITGVLVTTDRAEIKTLFVEQLKKYDQLKELHRTFIDQNLVGQDNILKALTEANVQYAPVRKTLTLTEQQWNSTVQALIASFEAYEDLLKKAEEGRDFYQDLDKKTSALLDKTKSYCQTREGERVALLEKEIGKGPPPRPATRKPVVGQKVVGHMSGPSSFESVGSVLSRASPFLPTPFPNPQLPTTDPKLRQQLAHHLPLAPYGQPSAPLQIPGPPTQQFQVRPAGGITPVHPQVNQSTSPQVPAQGYNPALWQQAHGGPIAVTGGYSVPPQMGQIPQNLIRPGLPGQPQVSLPNSFGQQMPTGMPQSSSVQQIIQGAQCQRFTTQPRQSITSTTPRSAFPGQILPPFPPGQVQPPMPGQAQQQSGLPSGYRPALLPHTQPQLGPPGQLTVPHPQGALIPGQAQPQSTLSNQFHPGQLPQNRPQPYMGYAATSFPSSQPQQIPAPHQVHPGSQVFPHAPLSQNSQVPFGPRQPQMQPGAVPPQSNVYSFAPTHMGQQIIPSQFNTMFNGPGGQPMYISGQSQILGPQNVAHSSSGQAVAPVMDNPVPPSLGSTLIPTPSPVQVSSQNQISTPRPDLPSSSLVSQNLEPQTTSSAVSTGKISSDSTMSLDSIQNKVDNLSI</sequence>
<proteinExistence type="predicted"/>
<dbReference type="Proteomes" id="UP000472260">
    <property type="component" value="Unassembled WGS sequence"/>
</dbReference>
<evidence type="ECO:0000256" key="4">
    <source>
        <dbReference type="ARBA" id="ARBA00022753"/>
    </source>
</evidence>
<dbReference type="GO" id="GO:0032456">
    <property type="term" value="P:endocytic recycling"/>
    <property type="evidence" value="ECO:0007669"/>
    <property type="project" value="TreeGrafter"/>
</dbReference>
<feature type="chain" id="PRO_5025520378" evidence="6">
    <location>
        <begin position="32"/>
        <end position="1204"/>
    </location>
</feature>
<feature type="region of interest" description="Disordered" evidence="5">
    <location>
        <begin position="1110"/>
        <end position="1204"/>
    </location>
</feature>
<keyword evidence="4" id="KW-0967">Endosome</keyword>
<dbReference type="Ensembl" id="ENSSANT00000030316.1">
    <property type="protein sequence ID" value="ENSSANP00000028468.1"/>
    <property type="gene ID" value="ENSSANG00000014619.1"/>
</dbReference>
<evidence type="ECO:0000256" key="6">
    <source>
        <dbReference type="SAM" id="SignalP"/>
    </source>
</evidence>
<evidence type="ECO:0000313" key="8">
    <source>
        <dbReference type="Ensembl" id="ENSSANP00000028468.1"/>
    </source>
</evidence>
<dbReference type="Gene3D" id="1.25.40.280">
    <property type="entry name" value="alix/aip1 like domains"/>
    <property type="match status" value="1"/>
</dbReference>
<dbReference type="InterPro" id="IPR004328">
    <property type="entry name" value="BRO1_dom"/>
</dbReference>
<evidence type="ECO:0000259" key="7">
    <source>
        <dbReference type="PROSITE" id="PS51180"/>
    </source>
</evidence>
<name>A0A671MCY5_9TELE</name>
<evidence type="ECO:0000256" key="1">
    <source>
        <dbReference type="ARBA" id="ARBA00004177"/>
    </source>
</evidence>
<dbReference type="SMART" id="SM01041">
    <property type="entry name" value="BRO1"/>
    <property type="match status" value="1"/>
</dbReference>
<dbReference type="CDD" id="cd09234">
    <property type="entry name" value="V_HD-PTP_like"/>
    <property type="match status" value="1"/>
</dbReference>
<feature type="compositionally biased region" description="Pro residues" evidence="5">
    <location>
        <begin position="928"/>
        <end position="942"/>
    </location>
</feature>
<feature type="compositionally biased region" description="Polar residues" evidence="5">
    <location>
        <begin position="907"/>
        <end position="921"/>
    </location>
</feature>
<dbReference type="Pfam" id="PF03097">
    <property type="entry name" value="BRO1"/>
    <property type="match status" value="1"/>
</dbReference>
<feature type="compositionally biased region" description="Polar residues" evidence="5">
    <location>
        <begin position="1110"/>
        <end position="1120"/>
    </location>
</feature>
<reference evidence="8" key="2">
    <citation type="submission" date="2025-09" db="UniProtKB">
        <authorList>
            <consortium name="Ensembl"/>
        </authorList>
    </citation>
    <scope>IDENTIFICATION</scope>
</reference>
<feature type="compositionally biased region" description="Polar residues" evidence="5">
    <location>
        <begin position="1134"/>
        <end position="1204"/>
    </location>
</feature>
<dbReference type="AlphaFoldDB" id="A0A671MCY5"/>
<dbReference type="CDD" id="cd09239">
    <property type="entry name" value="BRO1_HD-PTP_like"/>
    <property type="match status" value="1"/>
</dbReference>
<keyword evidence="9" id="KW-1185">Reference proteome</keyword>
<dbReference type="GO" id="GO:0043328">
    <property type="term" value="P:protein transport to vacuole involved in ubiquitin-dependent protein catabolic process via the multivesicular body sorting pathway"/>
    <property type="evidence" value="ECO:0007669"/>
    <property type="project" value="TreeGrafter"/>
</dbReference>
<dbReference type="PANTHER" id="PTHR23030">
    <property type="entry name" value="PCD6 INTERACTING PROTEIN-RELATED"/>
    <property type="match status" value="1"/>
</dbReference>
<feature type="region of interest" description="Disordered" evidence="5">
    <location>
        <begin position="907"/>
        <end position="1032"/>
    </location>
</feature>
<dbReference type="GO" id="GO:0005768">
    <property type="term" value="C:endosome"/>
    <property type="evidence" value="ECO:0007669"/>
    <property type="project" value="UniProtKB-SubCell"/>
</dbReference>
<evidence type="ECO:0000256" key="2">
    <source>
        <dbReference type="ARBA" id="ARBA00004496"/>
    </source>
</evidence>
<dbReference type="PANTHER" id="PTHR23030:SF30">
    <property type="entry name" value="TYROSINE-PROTEIN PHOSPHATASE NON-RECEPTOR TYPE 23"/>
    <property type="match status" value="1"/>
</dbReference>